<dbReference type="NCBIfam" id="TIGR01764">
    <property type="entry name" value="excise"/>
    <property type="match status" value="1"/>
</dbReference>
<evidence type="ECO:0000259" key="1">
    <source>
        <dbReference type="Pfam" id="PF12728"/>
    </source>
</evidence>
<dbReference type="InterPro" id="IPR041657">
    <property type="entry name" value="HTH_17"/>
</dbReference>
<organism evidence="2">
    <name type="scientific">marine sediment metagenome</name>
    <dbReference type="NCBI Taxonomy" id="412755"/>
    <lineage>
        <taxon>unclassified sequences</taxon>
        <taxon>metagenomes</taxon>
        <taxon>ecological metagenomes</taxon>
    </lineage>
</organism>
<dbReference type="EMBL" id="BARU01008564">
    <property type="protein sequence ID" value="GAH42829.1"/>
    <property type="molecule type" value="Genomic_DNA"/>
</dbReference>
<feature type="domain" description="Helix-turn-helix" evidence="1">
    <location>
        <begin position="4"/>
        <end position="53"/>
    </location>
</feature>
<dbReference type="Pfam" id="PF12728">
    <property type="entry name" value="HTH_17"/>
    <property type="match status" value="1"/>
</dbReference>
<protein>
    <recommendedName>
        <fullName evidence="1">Helix-turn-helix domain-containing protein</fullName>
    </recommendedName>
</protein>
<name>X1GMG6_9ZZZZ</name>
<reference evidence="2" key="1">
    <citation type="journal article" date="2014" name="Front. Microbiol.">
        <title>High frequency of phylogenetically diverse reductive dehalogenase-homologous genes in deep subseafloor sedimentary metagenomes.</title>
        <authorList>
            <person name="Kawai M."/>
            <person name="Futagami T."/>
            <person name="Toyoda A."/>
            <person name="Takaki Y."/>
            <person name="Nishi S."/>
            <person name="Hori S."/>
            <person name="Arai W."/>
            <person name="Tsubouchi T."/>
            <person name="Morono Y."/>
            <person name="Uchiyama I."/>
            <person name="Ito T."/>
            <person name="Fujiyama A."/>
            <person name="Inagaki F."/>
            <person name="Takami H."/>
        </authorList>
    </citation>
    <scope>NUCLEOTIDE SEQUENCE</scope>
    <source>
        <strain evidence="2">Expedition CK06-06</strain>
    </source>
</reference>
<dbReference type="InterPro" id="IPR009061">
    <property type="entry name" value="DNA-bd_dom_put_sf"/>
</dbReference>
<dbReference type="SUPFAM" id="SSF46955">
    <property type="entry name" value="Putative DNA-binding domain"/>
    <property type="match status" value="1"/>
</dbReference>
<evidence type="ECO:0000313" key="2">
    <source>
        <dbReference type="EMBL" id="GAH42829.1"/>
    </source>
</evidence>
<gene>
    <name evidence="2" type="ORF">S03H2_16722</name>
</gene>
<sequence>MKMYYAVSEVAEMMNLNYYTVLYWCRDGKLPAVYINKTYRIPIKDFKEFLEEGKIKKKVLV</sequence>
<dbReference type="InterPro" id="IPR010093">
    <property type="entry name" value="SinI_DNA-bd"/>
</dbReference>
<accession>X1GMG6</accession>
<comment type="caution">
    <text evidence="2">The sequence shown here is derived from an EMBL/GenBank/DDBJ whole genome shotgun (WGS) entry which is preliminary data.</text>
</comment>
<proteinExistence type="predicted"/>
<dbReference type="AlphaFoldDB" id="X1GMG6"/>
<dbReference type="GO" id="GO:0003677">
    <property type="term" value="F:DNA binding"/>
    <property type="evidence" value="ECO:0007669"/>
    <property type="project" value="InterPro"/>
</dbReference>